<feature type="transmembrane region" description="Helical" evidence="1">
    <location>
        <begin position="52"/>
        <end position="70"/>
    </location>
</feature>
<name>A0ABW3XNP1_9ACTN</name>
<evidence type="ECO:0000313" key="2">
    <source>
        <dbReference type="EMBL" id="MFD1310897.1"/>
    </source>
</evidence>
<protein>
    <submittedName>
        <fullName evidence="2">DUF6332 family protein</fullName>
    </submittedName>
</protein>
<keyword evidence="1" id="KW-1133">Transmembrane helix</keyword>
<accession>A0ABW3XNP1</accession>
<keyword evidence="1" id="KW-0812">Transmembrane</keyword>
<feature type="transmembrane region" description="Helical" evidence="1">
    <location>
        <begin position="20"/>
        <end position="40"/>
    </location>
</feature>
<keyword evidence="3" id="KW-1185">Reference proteome</keyword>
<dbReference type="InterPro" id="IPR046295">
    <property type="entry name" value="DUF6332"/>
</dbReference>
<evidence type="ECO:0000256" key="1">
    <source>
        <dbReference type="SAM" id="Phobius"/>
    </source>
</evidence>
<dbReference type="Proteomes" id="UP001597058">
    <property type="component" value="Unassembled WGS sequence"/>
</dbReference>
<organism evidence="2 3">
    <name type="scientific">Streptomyces kaempferi</name>
    <dbReference type="NCBI Taxonomy" id="333725"/>
    <lineage>
        <taxon>Bacteria</taxon>
        <taxon>Bacillati</taxon>
        <taxon>Actinomycetota</taxon>
        <taxon>Actinomycetes</taxon>
        <taxon>Kitasatosporales</taxon>
        <taxon>Streptomycetaceae</taxon>
        <taxon>Streptomyces</taxon>
    </lineage>
</organism>
<sequence length="76" mass="7768">MGASRSQAQKDESTVESMYVAVSAVILAGAAFALVAGPALVLDAVHGDARRVLIICGKGAGAGVFLARLISGLWRR</sequence>
<gene>
    <name evidence="2" type="ORF">ACFQ5X_34335</name>
</gene>
<evidence type="ECO:0000313" key="3">
    <source>
        <dbReference type="Proteomes" id="UP001597058"/>
    </source>
</evidence>
<proteinExistence type="predicted"/>
<dbReference type="RefSeq" id="WP_168525076.1">
    <property type="nucleotide sequence ID" value="NZ_JBHSKH010000028.1"/>
</dbReference>
<dbReference type="Pfam" id="PF19857">
    <property type="entry name" value="DUF6332"/>
    <property type="match status" value="1"/>
</dbReference>
<dbReference type="EMBL" id="JBHTMM010000063">
    <property type="protein sequence ID" value="MFD1310897.1"/>
    <property type="molecule type" value="Genomic_DNA"/>
</dbReference>
<reference evidence="3" key="1">
    <citation type="journal article" date="2019" name="Int. J. Syst. Evol. Microbiol.">
        <title>The Global Catalogue of Microorganisms (GCM) 10K type strain sequencing project: providing services to taxonomists for standard genome sequencing and annotation.</title>
        <authorList>
            <consortium name="The Broad Institute Genomics Platform"/>
            <consortium name="The Broad Institute Genome Sequencing Center for Infectious Disease"/>
            <person name="Wu L."/>
            <person name="Ma J."/>
        </authorList>
    </citation>
    <scope>NUCLEOTIDE SEQUENCE [LARGE SCALE GENOMIC DNA]</scope>
    <source>
        <strain evidence="3">CGMCC 4.7020</strain>
    </source>
</reference>
<comment type="caution">
    <text evidence="2">The sequence shown here is derived from an EMBL/GenBank/DDBJ whole genome shotgun (WGS) entry which is preliminary data.</text>
</comment>
<keyword evidence="1" id="KW-0472">Membrane</keyword>